<accession>A0A385SJ32</accession>
<evidence type="ECO:0000313" key="1">
    <source>
        <dbReference type="EMBL" id="AYB31259.1"/>
    </source>
</evidence>
<proteinExistence type="predicted"/>
<organism evidence="1 2">
    <name type="scientific">Chryseolinea soli</name>
    <dbReference type="NCBI Taxonomy" id="2321403"/>
    <lineage>
        <taxon>Bacteria</taxon>
        <taxon>Pseudomonadati</taxon>
        <taxon>Bacteroidota</taxon>
        <taxon>Cytophagia</taxon>
        <taxon>Cytophagales</taxon>
        <taxon>Fulvivirgaceae</taxon>
        <taxon>Chryseolinea</taxon>
    </lineage>
</organism>
<keyword evidence="2" id="KW-1185">Reference proteome</keyword>
<dbReference type="EMBL" id="CP032382">
    <property type="protein sequence ID" value="AYB31259.1"/>
    <property type="molecule type" value="Genomic_DNA"/>
</dbReference>
<reference evidence="2" key="1">
    <citation type="submission" date="2018-09" db="EMBL/GenBank/DDBJ databases">
        <title>Chryseolinea sp. KIS68-18 isolated from soil.</title>
        <authorList>
            <person name="Weon H.-Y."/>
            <person name="Kwon S.-W."/>
            <person name="Lee S.A."/>
        </authorList>
    </citation>
    <scope>NUCLEOTIDE SEQUENCE [LARGE SCALE GENOMIC DNA]</scope>
    <source>
        <strain evidence="2">KIS68-18</strain>
    </source>
</reference>
<dbReference type="Proteomes" id="UP000266183">
    <property type="component" value="Chromosome"/>
</dbReference>
<dbReference type="KEGG" id="chk:D4L85_12005"/>
<dbReference type="AlphaFoldDB" id="A0A385SJ32"/>
<gene>
    <name evidence="1" type="ORF">D4L85_12005</name>
</gene>
<name>A0A385SJ32_9BACT</name>
<evidence type="ECO:0000313" key="2">
    <source>
        <dbReference type="Proteomes" id="UP000266183"/>
    </source>
</evidence>
<sequence>MEMIDNFNAYNWPFRWFGLWKGYGDRYRNYPSVRQFVDESLNATYSEKSKMGIYLNESYSIAFTSKMNFLSPFTGKMSFGSIGCRTDGKWYWLDNIFEFVENHNLILPVKFYEHMKENDFKIQDVRPEQIADLERPGLTIN</sequence>
<protein>
    <submittedName>
        <fullName evidence="1">Uncharacterized protein</fullName>
    </submittedName>
</protein>